<evidence type="ECO:0000313" key="2">
    <source>
        <dbReference type="EMBL" id="RFZ94121.1"/>
    </source>
</evidence>
<dbReference type="PROSITE" id="PS51257">
    <property type="entry name" value="PROKAR_LIPOPROTEIN"/>
    <property type="match status" value="1"/>
</dbReference>
<dbReference type="AlphaFoldDB" id="A0A372NW76"/>
<protein>
    <recommendedName>
        <fullName evidence="4">DUF4198 domain-containing protein</fullName>
    </recommendedName>
</protein>
<feature type="chain" id="PRO_5016613839" description="DUF4198 domain-containing protein" evidence="1">
    <location>
        <begin position="30"/>
        <end position="134"/>
    </location>
</feature>
<name>A0A372NW76_9SPHI</name>
<proteinExistence type="predicted"/>
<keyword evidence="1" id="KW-0732">Signal</keyword>
<comment type="caution">
    <text evidence="2">The sequence shown here is derived from an EMBL/GenBank/DDBJ whole genome shotgun (WGS) entry which is preliminary data.</text>
</comment>
<organism evidence="2 3">
    <name type="scientific">Mucilaginibacter conchicola</name>
    <dbReference type="NCBI Taxonomy" id="2303333"/>
    <lineage>
        <taxon>Bacteria</taxon>
        <taxon>Pseudomonadati</taxon>
        <taxon>Bacteroidota</taxon>
        <taxon>Sphingobacteriia</taxon>
        <taxon>Sphingobacteriales</taxon>
        <taxon>Sphingobacteriaceae</taxon>
        <taxon>Mucilaginibacter</taxon>
    </lineage>
</organism>
<dbReference type="SUPFAM" id="SSF49478">
    <property type="entry name" value="Cna protein B-type domain"/>
    <property type="match status" value="1"/>
</dbReference>
<gene>
    <name evidence="2" type="ORF">D0C36_00760</name>
</gene>
<evidence type="ECO:0008006" key="4">
    <source>
        <dbReference type="Google" id="ProtNLM"/>
    </source>
</evidence>
<feature type="signal peptide" evidence="1">
    <location>
        <begin position="1"/>
        <end position="29"/>
    </location>
</feature>
<dbReference type="Proteomes" id="UP000264217">
    <property type="component" value="Unassembled WGS sequence"/>
</dbReference>
<evidence type="ECO:0000256" key="1">
    <source>
        <dbReference type="SAM" id="SignalP"/>
    </source>
</evidence>
<reference evidence="2 3" key="1">
    <citation type="submission" date="2018-08" db="EMBL/GenBank/DDBJ databases">
        <title>Mucilaginibacter sp. MYSH2.</title>
        <authorList>
            <person name="Seo T."/>
        </authorList>
    </citation>
    <scope>NUCLEOTIDE SEQUENCE [LARGE SCALE GENOMIC DNA]</scope>
    <source>
        <strain evidence="2 3">MYSH2</strain>
    </source>
</reference>
<keyword evidence="3" id="KW-1185">Reference proteome</keyword>
<evidence type="ECO:0000313" key="3">
    <source>
        <dbReference type="Proteomes" id="UP000264217"/>
    </source>
</evidence>
<dbReference type="EMBL" id="QWDC01000001">
    <property type="protein sequence ID" value="RFZ94121.1"/>
    <property type="molecule type" value="Genomic_DNA"/>
</dbReference>
<sequence>MNNKMRLITCRRLFIAGFVVLLWGMAACKKDGTANGSLKVIVEHNGIKINGASVYLNRDSTYHPDSLNDEYDKMQKADAIGEVVFHNLMPGTYYVYAAGFERDNHAGIEGADSIIITDRQRQNDYELKLHTTLR</sequence>
<accession>A0A372NW76</accession>